<dbReference type="Pfam" id="PF00059">
    <property type="entry name" value="Lectin_C"/>
    <property type="match status" value="1"/>
</dbReference>
<dbReference type="SMART" id="SM00034">
    <property type="entry name" value="CLECT"/>
    <property type="match status" value="1"/>
</dbReference>
<feature type="domain" description="C-type lectin" evidence="3">
    <location>
        <begin position="22"/>
        <end position="132"/>
    </location>
</feature>
<proteinExistence type="predicted"/>
<dbReference type="PROSITE" id="PS00615">
    <property type="entry name" value="C_TYPE_LECTIN_1"/>
    <property type="match status" value="1"/>
</dbReference>
<feature type="chain" id="PRO_5017264516" description="C-type lectin domain-containing protein" evidence="2">
    <location>
        <begin position="18"/>
        <end position="141"/>
    </location>
</feature>
<dbReference type="Ensembl" id="ENSSPAT00000017134.1">
    <property type="protein sequence ID" value="ENSSPAP00000016871.1"/>
    <property type="gene ID" value="ENSSPAG00000012734.1"/>
</dbReference>
<dbReference type="PANTHER" id="PTHR45784:SF5">
    <property type="entry name" value="C-TYPE LECTIN DOMAIN FAMILY 20 MEMBER A-RELATED"/>
    <property type="match status" value="1"/>
</dbReference>
<dbReference type="Gene3D" id="3.10.100.10">
    <property type="entry name" value="Mannose-Binding Protein A, subunit A"/>
    <property type="match status" value="1"/>
</dbReference>
<keyword evidence="2" id="KW-0732">Signal</keyword>
<dbReference type="AlphaFoldDB" id="A0A3B5A924"/>
<evidence type="ECO:0000256" key="1">
    <source>
        <dbReference type="ARBA" id="ARBA00023157"/>
    </source>
</evidence>
<evidence type="ECO:0000259" key="3">
    <source>
        <dbReference type="PROSITE" id="PS50041"/>
    </source>
</evidence>
<dbReference type="InterPro" id="IPR016187">
    <property type="entry name" value="CTDL_fold"/>
</dbReference>
<keyword evidence="1" id="KW-1015">Disulfide bond</keyword>
<dbReference type="STRING" id="144197.ENSSPAP00000016871"/>
<evidence type="ECO:0000256" key="2">
    <source>
        <dbReference type="SAM" id="SignalP"/>
    </source>
</evidence>
<evidence type="ECO:0000313" key="4">
    <source>
        <dbReference type="Ensembl" id="ENSSPAP00000016871.1"/>
    </source>
</evidence>
<protein>
    <recommendedName>
        <fullName evidence="3">C-type lectin domain-containing protein</fullName>
    </recommendedName>
</protein>
<sequence length="141" mass="16467">VWIAGLFLMLLMTETRTAEVLTESQHYTLHTKLMSWRAAQTFCRQHYTDLASETTEAQHVNVYRSGQHKYVWIGLFRDSWTWSDQSTGSFRNWHKGMPDDAGGRQNCARIATAFKNQWDDVSCANKYPFVCNSEYFITYCC</sequence>
<dbReference type="InterPro" id="IPR018378">
    <property type="entry name" value="C-type_lectin_CS"/>
</dbReference>
<dbReference type="InterPro" id="IPR001304">
    <property type="entry name" value="C-type_lectin-like"/>
</dbReference>
<dbReference type="PANTHER" id="PTHR45784">
    <property type="entry name" value="C-TYPE LECTIN DOMAIN FAMILY 20 MEMBER A-RELATED"/>
    <property type="match status" value="1"/>
</dbReference>
<name>A0A3B5A924_9TELE</name>
<dbReference type="InterPro" id="IPR016186">
    <property type="entry name" value="C-type_lectin-like/link_sf"/>
</dbReference>
<reference evidence="4" key="1">
    <citation type="submission" date="2023-09" db="UniProtKB">
        <authorList>
            <consortium name="Ensembl"/>
        </authorList>
    </citation>
    <scope>IDENTIFICATION</scope>
</reference>
<feature type="signal peptide" evidence="2">
    <location>
        <begin position="1"/>
        <end position="17"/>
    </location>
</feature>
<dbReference type="SUPFAM" id="SSF56436">
    <property type="entry name" value="C-type lectin-like"/>
    <property type="match status" value="1"/>
</dbReference>
<dbReference type="PROSITE" id="PS50041">
    <property type="entry name" value="C_TYPE_LECTIN_2"/>
    <property type="match status" value="1"/>
</dbReference>
<dbReference type="GeneTree" id="ENSGT01100000263473"/>
<accession>A0A3B5A924</accession>
<organism evidence="4">
    <name type="scientific">Stegastes partitus</name>
    <name type="common">bicolor damselfish</name>
    <dbReference type="NCBI Taxonomy" id="144197"/>
    <lineage>
        <taxon>Eukaryota</taxon>
        <taxon>Metazoa</taxon>
        <taxon>Chordata</taxon>
        <taxon>Craniata</taxon>
        <taxon>Vertebrata</taxon>
        <taxon>Euteleostomi</taxon>
        <taxon>Actinopterygii</taxon>
        <taxon>Neopterygii</taxon>
        <taxon>Teleostei</taxon>
        <taxon>Neoteleostei</taxon>
        <taxon>Acanthomorphata</taxon>
        <taxon>Ovalentaria</taxon>
        <taxon>Pomacentridae</taxon>
        <taxon>Stegastes</taxon>
    </lineage>
</organism>